<comment type="cofactor">
    <cofactor evidence="2">
        <name>Zn(2+)</name>
        <dbReference type="ChEBI" id="CHEBI:29105"/>
    </cofactor>
    <text evidence="2">Binds 1 zinc ion per subunit.</text>
</comment>
<keyword evidence="3" id="KW-1133">Transmembrane helix</keyword>
<dbReference type="STRING" id="1121256.SAMN02746089_01001"/>
<dbReference type="Gene3D" id="1.10.390.10">
    <property type="entry name" value="Neutral Protease Domain 2"/>
    <property type="match status" value="1"/>
</dbReference>
<dbReference type="PANTHER" id="PTHR45726">
    <property type="entry name" value="LEUKOTRIENE A-4 HYDROLASE"/>
    <property type="match status" value="1"/>
</dbReference>
<feature type="binding site" evidence="2">
    <location>
        <position position="339"/>
    </location>
    <ligand>
        <name>Zn(2+)</name>
        <dbReference type="ChEBI" id="CHEBI:29105"/>
        <note>catalytic</note>
    </ligand>
</feature>
<keyword evidence="3" id="KW-0472">Membrane</keyword>
<feature type="binding site" evidence="2">
    <location>
        <position position="335"/>
    </location>
    <ligand>
        <name>Zn(2+)</name>
        <dbReference type="ChEBI" id="CHEBI:29105"/>
        <note>catalytic</note>
    </ligand>
</feature>
<evidence type="ECO:0000256" key="2">
    <source>
        <dbReference type="PIRSR" id="PIRSR634015-3"/>
    </source>
</evidence>
<protein>
    <submittedName>
        <fullName evidence="5">Peptidase family M1</fullName>
    </submittedName>
</protein>
<keyword evidence="3" id="KW-0812">Transmembrane</keyword>
<dbReference type="AlphaFoldDB" id="A0A1M4XB34"/>
<feature type="domain" description="Peptidase M1 membrane alanine aminopeptidase" evidence="4">
    <location>
        <begin position="273"/>
        <end position="479"/>
    </location>
</feature>
<evidence type="ECO:0000256" key="1">
    <source>
        <dbReference type="PIRSR" id="PIRSR634015-1"/>
    </source>
</evidence>
<evidence type="ECO:0000259" key="4">
    <source>
        <dbReference type="Pfam" id="PF01433"/>
    </source>
</evidence>
<feature type="active site" description="Proton donor" evidence="1">
    <location>
        <position position="420"/>
    </location>
</feature>
<dbReference type="CDD" id="cd09604">
    <property type="entry name" value="M1_APN_like"/>
    <property type="match status" value="1"/>
</dbReference>
<keyword evidence="6" id="KW-1185">Reference proteome</keyword>
<dbReference type="EMBL" id="FQVH01000007">
    <property type="protein sequence ID" value="SHE90556.1"/>
    <property type="molecule type" value="Genomic_DNA"/>
</dbReference>
<dbReference type="Pfam" id="PF01433">
    <property type="entry name" value="Peptidase_M1"/>
    <property type="match status" value="1"/>
</dbReference>
<dbReference type="PANTHER" id="PTHR45726:SF3">
    <property type="entry name" value="LEUKOTRIENE A-4 HYDROLASE"/>
    <property type="match status" value="1"/>
</dbReference>
<dbReference type="InterPro" id="IPR014782">
    <property type="entry name" value="Peptidase_M1_dom"/>
</dbReference>
<dbReference type="GO" id="GO:0008237">
    <property type="term" value="F:metallopeptidase activity"/>
    <property type="evidence" value="ECO:0007669"/>
    <property type="project" value="InterPro"/>
</dbReference>
<keyword evidence="2" id="KW-0479">Metal-binding</keyword>
<feature type="transmembrane region" description="Helical" evidence="3">
    <location>
        <begin position="7"/>
        <end position="26"/>
    </location>
</feature>
<dbReference type="InterPro" id="IPR027268">
    <property type="entry name" value="Peptidase_M4/M1_CTD_sf"/>
</dbReference>
<dbReference type="SUPFAM" id="SSF55486">
    <property type="entry name" value="Metalloproteases ('zincins'), catalytic domain"/>
    <property type="match status" value="1"/>
</dbReference>
<feature type="binding site" evidence="2">
    <location>
        <position position="358"/>
    </location>
    <ligand>
        <name>Zn(2+)</name>
        <dbReference type="ChEBI" id="CHEBI:29105"/>
        <note>catalytic</note>
    </ligand>
</feature>
<organism evidence="5 6">
    <name type="scientific">Caldanaerobius fijiensis DSM 17918</name>
    <dbReference type="NCBI Taxonomy" id="1121256"/>
    <lineage>
        <taxon>Bacteria</taxon>
        <taxon>Bacillati</taxon>
        <taxon>Bacillota</taxon>
        <taxon>Clostridia</taxon>
        <taxon>Thermoanaerobacterales</taxon>
        <taxon>Thermoanaerobacteraceae</taxon>
        <taxon>Caldanaerobius</taxon>
    </lineage>
</organism>
<evidence type="ECO:0000313" key="6">
    <source>
        <dbReference type="Proteomes" id="UP000184088"/>
    </source>
</evidence>
<dbReference type="Proteomes" id="UP000184088">
    <property type="component" value="Unassembled WGS sequence"/>
</dbReference>
<gene>
    <name evidence="5" type="ORF">SAMN02746089_01001</name>
</gene>
<dbReference type="GO" id="GO:0008270">
    <property type="term" value="F:zinc ion binding"/>
    <property type="evidence" value="ECO:0007669"/>
    <property type="project" value="InterPro"/>
</dbReference>
<reference evidence="5 6" key="1">
    <citation type="submission" date="2016-11" db="EMBL/GenBank/DDBJ databases">
        <authorList>
            <person name="Jaros S."/>
            <person name="Januszkiewicz K."/>
            <person name="Wedrychowicz H."/>
        </authorList>
    </citation>
    <scope>NUCLEOTIDE SEQUENCE [LARGE SCALE GENOMIC DNA]</scope>
    <source>
        <strain evidence="5 6">DSM 17918</strain>
    </source>
</reference>
<name>A0A1M4XB34_9THEO</name>
<evidence type="ECO:0000256" key="3">
    <source>
        <dbReference type="SAM" id="Phobius"/>
    </source>
</evidence>
<keyword evidence="2" id="KW-0862">Zinc</keyword>
<proteinExistence type="predicted"/>
<evidence type="ECO:0000313" key="5">
    <source>
        <dbReference type="EMBL" id="SHE90556.1"/>
    </source>
</evidence>
<dbReference type="RefSeq" id="WP_234945958.1">
    <property type="nucleotide sequence ID" value="NZ_FQVH01000007.1"/>
</dbReference>
<dbReference type="InterPro" id="IPR034015">
    <property type="entry name" value="M1_LTA4H"/>
</dbReference>
<accession>A0A1M4XB34</accession>
<sequence length="481" mass="55674">MLKNRKFIAIAVILIIASSFLVYHSFTISRNNTYEITAIFDPVNKTITAVQKTFYVNKSDVTFGELFFHIYPNAFSSEKTAPFLPDEFYKAYPEGFAPGWIQIKSVRISGKNVPFKVEGKDNTILKLSLLRPLKSGKSIPIYISYVIKLPPSVGRFGYGRYTYNITNWYPIACVYDDKGWHKDPYYILGDPFYSDVANYRVLLRAPAGYVVASTGDIKSISIDGDIKSWSIVAENVRDFAMIISNKFKVVSEKVDGITVKSYYFSQDDFGRRALKYARDALKFFSEYIGPYPYKQYSVVQADFYVGGMEYPNLVMIDGDLYTRSNIFDMEYVIAHETAHQWWYGIVGNDEVNEAWLDEGLTEYSTILYLERYYGKSIADNVFSKAIERPFEEFIASAKNTCTLRSLPQFERWEDYINLTYNKGAVMYSRLRKLVGDNIFNQILREYYSEYRYKNATTQDLIDVATKVYGKDLGGFFQEWLY</sequence>
<feature type="active site" description="Proton acceptor" evidence="1">
    <location>
        <position position="336"/>
    </location>
</feature>